<protein>
    <submittedName>
        <fullName evidence="2">Uncharacterized protein</fullName>
    </submittedName>
</protein>
<feature type="compositionally biased region" description="Basic and acidic residues" evidence="1">
    <location>
        <begin position="67"/>
        <end position="82"/>
    </location>
</feature>
<proteinExistence type="predicted"/>
<sequence length="97" mass="11015">MQCSKPTDYSSKYLQDTNYDGTLCHSIQYRSGDKRYMLVGPRMSIGSTIVPGCNGNSLILPDHRRRASGEMRSETLRQDPRSRPQSLSHTQPRKLTV</sequence>
<dbReference type="STRING" id="62062.ENSHHUP00000089810"/>
<evidence type="ECO:0000313" key="2">
    <source>
        <dbReference type="Ensembl" id="ENSHHUP00000089810.1"/>
    </source>
</evidence>
<name>A0A4W5RUA1_9TELE</name>
<reference evidence="2" key="3">
    <citation type="submission" date="2025-09" db="UniProtKB">
        <authorList>
            <consortium name="Ensembl"/>
        </authorList>
    </citation>
    <scope>IDENTIFICATION</scope>
</reference>
<reference evidence="3" key="1">
    <citation type="submission" date="2018-06" db="EMBL/GenBank/DDBJ databases">
        <title>Genome assembly of Danube salmon.</title>
        <authorList>
            <person name="Macqueen D.J."/>
            <person name="Gundappa M.K."/>
        </authorList>
    </citation>
    <scope>NUCLEOTIDE SEQUENCE [LARGE SCALE GENOMIC DNA]</scope>
</reference>
<feature type="region of interest" description="Disordered" evidence="1">
    <location>
        <begin position="56"/>
        <end position="97"/>
    </location>
</feature>
<keyword evidence="3" id="KW-1185">Reference proteome</keyword>
<dbReference type="AlphaFoldDB" id="A0A4W5RUA1"/>
<dbReference type="Proteomes" id="UP000314982">
    <property type="component" value="Unassembled WGS sequence"/>
</dbReference>
<evidence type="ECO:0000256" key="1">
    <source>
        <dbReference type="SAM" id="MobiDB-lite"/>
    </source>
</evidence>
<accession>A0A4W5RUA1</accession>
<dbReference type="Ensembl" id="ENSHHUT00000092599.1">
    <property type="protein sequence ID" value="ENSHHUP00000089810.1"/>
    <property type="gene ID" value="ENSHHUG00000051865.1"/>
</dbReference>
<reference evidence="2" key="2">
    <citation type="submission" date="2025-08" db="UniProtKB">
        <authorList>
            <consortium name="Ensembl"/>
        </authorList>
    </citation>
    <scope>IDENTIFICATION</scope>
</reference>
<organism evidence="2 3">
    <name type="scientific">Hucho hucho</name>
    <name type="common">huchen</name>
    <dbReference type="NCBI Taxonomy" id="62062"/>
    <lineage>
        <taxon>Eukaryota</taxon>
        <taxon>Metazoa</taxon>
        <taxon>Chordata</taxon>
        <taxon>Craniata</taxon>
        <taxon>Vertebrata</taxon>
        <taxon>Euteleostomi</taxon>
        <taxon>Actinopterygii</taxon>
        <taxon>Neopterygii</taxon>
        <taxon>Teleostei</taxon>
        <taxon>Protacanthopterygii</taxon>
        <taxon>Salmoniformes</taxon>
        <taxon>Salmonidae</taxon>
        <taxon>Salmoninae</taxon>
        <taxon>Hucho</taxon>
    </lineage>
</organism>
<evidence type="ECO:0000313" key="3">
    <source>
        <dbReference type="Proteomes" id="UP000314982"/>
    </source>
</evidence>